<proteinExistence type="predicted"/>
<gene>
    <name evidence="2" type="ORF">CLV43_106170</name>
</gene>
<evidence type="ECO:0000313" key="3">
    <source>
        <dbReference type="Proteomes" id="UP000239494"/>
    </source>
</evidence>
<protein>
    <submittedName>
        <fullName evidence="2">Uncharacterized protein</fullName>
    </submittedName>
</protein>
<evidence type="ECO:0000313" key="2">
    <source>
        <dbReference type="EMBL" id="PRY40435.1"/>
    </source>
</evidence>
<feature type="region of interest" description="Disordered" evidence="1">
    <location>
        <begin position="1"/>
        <end position="22"/>
    </location>
</feature>
<evidence type="ECO:0000256" key="1">
    <source>
        <dbReference type="SAM" id="MobiDB-lite"/>
    </source>
</evidence>
<accession>A0A2T0T428</accession>
<sequence length="147" mass="15156">MSCTEEDDDRPTAPAGTRNSIGGVVSGNVVQAAVIHGGVHFGGPAPPVRIPRQLPHAPAHFTGRGRESTAFDRTVAEAVGRPALVVVCGTGGVGTGDVGAARSHLQRAAALYARSSGPQAEHVRARLDRLDHRSASSPSEPPETTQE</sequence>
<name>A0A2T0T428_9PSEU</name>
<feature type="compositionally biased region" description="Basic and acidic residues" evidence="1">
    <location>
        <begin position="121"/>
        <end position="134"/>
    </location>
</feature>
<organism evidence="2 3">
    <name type="scientific">Umezawaea tangerina</name>
    <dbReference type="NCBI Taxonomy" id="84725"/>
    <lineage>
        <taxon>Bacteria</taxon>
        <taxon>Bacillati</taxon>
        <taxon>Actinomycetota</taxon>
        <taxon>Actinomycetes</taxon>
        <taxon>Pseudonocardiales</taxon>
        <taxon>Pseudonocardiaceae</taxon>
        <taxon>Umezawaea</taxon>
    </lineage>
</organism>
<dbReference type="RefSeq" id="WP_146174841.1">
    <property type="nucleotide sequence ID" value="NZ_PVTF01000006.1"/>
</dbReference>
<comment type="caution">
    <text evidence="2">The sequence shown here is derived from an EMBL/GenBank/DDBJ whole genome shotgun (WGS) entry which is preliminary data.</text>
</comment>
<dbReference type="AlphaFoldDB" id="A0A2T0T428"/>
<feature type="compositionally biased region" description="Low complexity" evidence="1">
    <location>
        <begin position="136"/>
        <end position="147"/>
    </location>
</feature>
<dbReference type="Proteomes" id="UP000239494">
    <property type="component" value="Unassembled WGS sequence"/>
</dbReference>
<keyword evidence="3" id="KW-1185">Reference proteome</keyword>
<dbReference type="EMBL" id="PVTF01000006">
    <property type="protein sequence ID" value="PRY40435.1"/>
    <property type="molecule type" value="Genomic_DNA"/>
</dbReference>
<reference evidence="2 3" key="1">
    <citation type="submission" date="2018-03" db="EMBL/GenBank/DDBJ databases">
        <title>Genomic Encyclopedia of Archaeal and Bacterial Type Strains, Phase II (KMG-II): from individual species to whole genera.</title>
        <authorList>
            <person name="Goeker M."/>
        </authorList>
    </citation>
    <scope>NUCLEOTIDE SEQUENCE [LARGE SCALE GENOMIC DNA]</scope>
    <source>
        <strain evidence="2 3">DSM 44720</strain>
    </source>
</reference>
<feature type="region of interest" description="Disordered" evidence="1">
    <location>
        <begin position="112"/>
        <end position="147"/>
    </location>
</feature>